<dbReference type="PRINTS" id="PR01210">
    <property type="entry name" value="GGTRANSPTASE"/>
</dbReference>
<comment type="subunit">
    <text evidence="9">This enzyme consists of two polypeptide chains, which are synthesized in precursor form from a single polypeptide.</text>
</comment>
<evidence type="ECO:0000256" key="8">
    <source>
        <dbReference type="ARBA" id="ARBA00047417"/>
    </source>
</evidence>
<evidence type="ECO:0000256" key="3">
    <source>
        <dbReference type="ARBA" id="ARBA00009381"/>
    </source>
</evidence>
<evidence type="ECO:0000313" key="12">
    <source>
        <dbReference type="Proteomes" id="UP001387100"/>
    </source>
</evidence>
<dbReference type="InterPro" id="IPR051792">
    <property type="entry name" value="GGT_bact"/>
</dbReference>
<evidence type="ECO:0000313" key="11">
    <source>
        <dbReference type="EMBL" id="MEJ5946866.1"/>
    </source>
</evidence>
<evidence type="ECO:0000256" key="10">
    <source>
        <dbReference type="SAM" id="MobiDB-lite"/>
    </source>
</evidence>
<comment type="catalytic activity">
    <reaction evidence="1 9">
        <text>an S-substituted glutathione + H2O = an S-substituted L-cysteinylglycine + L-glutamate</text>
        <dbReference type="Rhea" id="RHEA:59468"/>
        <dbReference type="ChEBI" id="CHEBI:15377"/>
        <dbReference type="ChEBI" id="CHEBI:29985"/>
        <dbReference type="ChEBI" id="CHEBI:90779"/>
        <dbReference type="ChEBI" id="CHEBI:143103"/>
        <dbReference type="EC" id="3.4.19.13"/>
    </reaction>
</comment>
<sequence length="629" mass="63998">MDVESPTATARTSHRHRTRGAVTLSLAGIVAAGLLAGAPGASADRPGGRGGQPFPEVPRVPLAVGTGGAVSTVDPYATQIGLDVLADGGTAVDAAVAAAAALGVTEPYSAGLGGGGFLLHYDAETGDVDAYDSRETAPASFTDDVFLGEDGQPLPFRDVVSSGLSVGVPGTAALWERLAETEGTHPLAELLAPARELARRGFVVDRTFSDQTAGNADRFRQFPATADVFLPGGDVPQPGDVFRNPDLARAYDQLARRGTETLYGGGPMGRAVVRAARYPRTAAGVEVFPGQVTASDLAAYEVLEPEPVRSDYRGLEVVGMPVPSSGGLAVAESLNLLEAYDEITGAPLADVPQDAYLHRFAEATATAFADRNRYVGDVPGVPADELVSQGFADERACALFDPDRAAARPVPFGSPDGDYSADPATCTSAGTQAPPRDDHGTTHLVVADASGDVVSYTLTIEQTGGSGITVPGYGFLLNNELTDFSFAPTTPGVPEPNLPGPGKRPRSSMSPTVVLQDGTAVAGLGSPGGSTIITTVAQVLTGYLDRGLPLVDAIAAPRVSSRNGSTTTVEPEVADGPLGAALRARGHQLSTSAEIGAATAVRVLPGGGFEAAAETVRRGGGSAGVVAPG</sequence>
<name>A0ABU8RPA6_9ACTN</name>
<keyword evidence="5 9" id="KW-0378">Hydrolase</keyword>
<comment type="similarity">
    <text evidence="3 9">Belongs to the gamma-glutamyltransferase family.</text>
</comment>
<dbReference type="EC" id="3.4.19.13" evidence="9"/>
<evidence type="ECO:0000256" key="2">
    <source>
        <dbReference type="ARBA" id="ARBA00001089"/>
    </source>
</evidence>
<dbReference type="Gene3D" id="3.60.20.40">
    <property type="match status" value="1"/>
</dbReference>
<keyword evidence="9" id="KW-0317">Glutathione biosynthesis</keyword>
<keyword evidence="6 9" id="KW-0865">Zymogen</keyword>
<evidence type="ECO:0000256" key="1">
    <source>
        <dbReference type="ARBA" id="ARBA00001049"/>
    </source>
</evidence>
<dbReference type="InterPro" id="IPR043137">
    <property type="entry name" value="GGT_ssub_C"/>
</dbReference>
<keyword evidence="12" id="KW-1185">Reference proteome</keyword>
<reference evidence="11 12" key="1">
    <citation type="journal article" date="2017" name="Int. J. Syst. Evol. Microbiol.">
        <title>Pseudokineococcus basanitobsidens sp. nov., isolated from volcanic rock.</title>
        <authorList>
            <person name="Lee D.W."/>
            <person name="Park M.Y."/>
            <person name="Kim J.J."/>
            <person name="Kim B.S."/>
        </authorList>
    </citation>
    <scope>NUCLEOTIDE SEQUENCE [LARGE SCALE GENOMIC DNA]</scope>
    <source>
        <strain evidence="11 12">DSM 103726</strain>
    </source>
</reference>
<comment type="PTM">
    <text evidence="9">Cleaved by autocatalysis into a large and a small subunit.</text>
</comment>
<evidence type="ECO:0000256" key="9">
    <source>
        <dbReference type="RuleBase" id="RU368036"/>
    </source>
</evidence>
<dbReference type="NCBIfam" id="TIGR00066">
    <property type="entry name" value="g_glut_trans"/>
    <property type="match status" value="1"/>
</dbReference>
<dbReference type="EC" id="2.3.2.2" evidence="9"/>
<comment type="caution">
    <text evidence="11">The sequence shown here is derived from an EMBL/GenBank/DDBJ whole genome shotgun (WGS) entry which is preliminary data.</text>
</comment>
<protein>
    <recommendedName>
        <fullName evidence="9">Glutathione hydrolase proenzyme</fullName>
        <ecNumber evidence="9">2.3.2.2</ecNumber>
        <ecNumber evidence="9">3.4.19.13</ecNumber>
    </recommendedName>
    <component>
        <recommendedName>
            <fullName evidence="9">Glutathione hydrolase large chain</fullName>
        </recommendedName>
    </component>
    <component>
        <recommendedName>
            <fullName evidence="9">Glutathione hydrolase small chain</fullName>
        </recommendedName>
    </component>
</protein>
<proteinExistence type="inferred from homology"/>
<comment type="pathway">
    <text evidence="9">Sulfur metabolism; glutathione metabolism.</text>
</comment>
<comment type="catalytic activity">
    <reaction evidence="2 9">
        <text>glutathione + H2O = L-cysteinylglycine + L-glutamate</text>
        <dbReference type="Rhea" id="RHEA:28807"/>
        <dbReference type="ChEBI" id="CHEBI:15377"/>
        <dbReference type="ChEBI" id="CHEBI:29985"/>
        <dbReference type="ChEBI" id="CHEBI:57925"/>
        <dbReference type="ChEBI" id="CHEBI:61694"/>
        <dbReference type="EC" id="3.4.19.13"/>
    </reaction>
</comment>
<dbReference type="InterPro" id="IPR043138">
    <property type="entry name" value="GGT_lsub"/>
</dbReference>
<keyword evidence="4 9" id="KW-0808">Transferase</keyword>
<gene>
    <name evidence="11" type="primary">ggt</name>
    <name evidence="11" type="ORF">WDZ17_16340</name>
</gene>
<dbReference type="EMBL" id="JBBIAA010000036">
    <property type="protein sequence ID" value="MEJ5946866.1"/>
    <property type="molecule type" value="Genomic_DNA"/>
</dbReference>
<accession>A0ABU8RPA6</accession>
<dbReference type="GO" id="GO:0103068">
    <property type="term" value="F:leukotriene C4 gamma-glutamyl transferase activity"/>
    <property type="evidence" value="ECO:0007669"/>
    <property type="project" value="UniProtKB-EC"/>
</dbReference>
<evidence type="ECO:0000256" key="6">
    <source>
        <dbReference type="ARBA" id="ARBA00023145"/>
    </source>
</evidence>
<evidence type="ECO:0000256" key="7">
    <source>
        <dbReference type="ARBA" id="ARBA00023315"/>
    </source>
</evidence>
<feature type="region of interest" description="Disordered" evidence="10">
    <location>
        <begin position="487"/>
        <end position="510"/>
    </location>
</feature>
<keyword evidence="7 9" id="KW-0012">Acyltransferase</keyword>
<feature type="region of interest" description="Disordered" evidence="10">
    <location>
        <begin position="414"/>
        <end position="437"/>
    </location>
</feature>
<dbReference type="SUPFAM" id="SSF56235">
    <property type="entry name" value="N-terminal nucleophile aminohydrolases (Ntn hydrolases)"/>
    <property type="match status" value="1"/>
</dbReference>
<dbReference type="Pfam" id="PF01019">
    <property type="entry name" value="G_glu_transpept"/>
    <property type="match status" value="1"/>
</dbReference>
<comment type="catalytic activity">
    <reaction evidence="8 9">
        <text>an N-terminal (5-L-glutamyl)-[peptide] + an alpha-amino acid = 5-L-glutamyl amino acid + an N-terminal L-alpha-aminoacyl-[peptide]</text>
        <dbReference type="Rhea" id="RHEA:23904"/>
        <dbReference type="Rhea" id="RHEA-COMP:9780"/>
        <dbReference type="Rhea" id="RHEA-COMP:9795"/>
        <dbReference type="ChEBI" id="CHEBI:77644"/>
        <dbReference type="ChEBI" id="CHEBI:78597"/>
        <dbReference type="ChEBI" id="CHEBI:78599"/>
        <dbReference type="ChEBI" id="CHEBI:78608"/>
        <dbReference type="EC" id="2.3.2.2"/>
    </reaction>
</comment>
<evidence type="ECO:0000256" key="4">
    <source>
        <dbReference type="ARBA" id="ARBA00022679"/>
    </source>
</evidence>
<dbReference type="PANTHER" id="PTHR43199:SF1">
    <property type="entry name" value="GLUTATHIONE HYDROLASE PROENZYME"/>
    <property type="match status" value="1"/>
</dbReference>
<dbReference type="Gene3D" id="1.10.246.130">
    <property type="match status" value="1"/>
</dbReference>
<dbReference type="InterPro" id="IPR000101">
    <property type="entry name" value="GGT_peptidase"/>
</dbReference>
<dbReference type="Proteomes" id="UP001387100">
    <property type="component" value="Unassembled WGS sequence"/>
</dbReference>
<evidence type="ECO:0000256" key="5">
    <source>
        <dbReference type="ARBA" id="ARBA00022801"/>
    </source>
</evidence>
<organism evidence="11 12">
    <name type="scientific">Pseudokineococcus basanitobsidens</name>
    <dbReference type="NCBI Taxonomy" id="1926649"/>
    <lineage>
        <taxon>Bacteria</taxon>
        <taxon>Bacillati</taxon>
        <taxon>Actinomycetota</taxon>
        <taxon>Actinomycetes</taxon>
        <taxon>Kineosporiales</taxon>
        <taxon>Kineosporiaceae</taxon>
        <taxon>Pseudokineococcus</taxon>
    </lineage>
</organism>
<dbReference type="InterPro" id="IPR029055">
    <property type="entry name" value="Ntn_hydrolases_N"/>
</dbReference>
<dbReference type="PANTHER" id="PTHR43199">
    <property type="entry name" value="GLUTATHIONE HYDROLASE"/>
    <property type="match status" value="1"/>
</dbReference>